<name>A0A384JNR8_BOTFB</name>
<accession>A0A384JNR8</accession>
<dbReference type="RefSeq" id="XP_024550048.1">
    <property type="nucleotide sequence ID" value="XM_024694259.1"/>
</dbReference>
<gene>
    <name evidence="2" type="ORF">BCIN_07g06770</name>
</gene>
<dbReference type="VEuPathDB" id="FungiDB:Bcin07g06770"/>
<feature type="signal peptide" evidence="1">
    <location>
        <begin position="1"/>
        <end position="20"/>
    </location>
</feature>
<proteinExistence type="predicted"/>
<sequence>MNIFNTVILCLFTSIQLAIADTSTSILSSCSTQYSTKSNAVVKTVTTKRGEYNYASNFFYRPAPTTITVTLPATYTITTTTQTTDPAAVKARATDPVVIGVHEASKKPRSLPNDASRGMSLPRIVPNRFNFRSLSPKPLYPYVVYCVYRITRVSITTVTGAQQTITKTEAPKYTTTTVTQTITL</sequence>
<protein>
    <submittedName>
        <fullName evidence="2">Uncharacterized protein</fullName>
    </submittedName>
</protein>
<dbReference type="OrthoDB" id="3552203at2759"/>
<reference evidence="2 3" key="3">
    <citation type="journal article" date="2017" name="Mol. Plant Pathol.">
        <title>A gapless genome sequence of the fungus Botrytis cinerea.</title>
        <authorList>
            <person name="Van Kan J.A."/>
            <person name="Stassen J.H."/>
            <person name="Mosbach A."/>
            <person name="Van Der Lee T.A."/>
            <person name="Faino L."/>
            <person name="Farmer A.D."/>
            <person name="Papasotiriou D.G."/>
            <person name="Zhou S."/>
            <person name="Seidl M.F."/>
            <person name="Cottam E."/>
            <person name="Edel D."/>
            <person name="Hahn M."/>
            <person name="Schwartz D.C."/>
            <person name="Dietrich R.A."/>
            <person name="Widdison S."/>
            <person name="Scalliet G."/>
        </authorList>
    </citation>
    <scope>NUCLEOTIDE SEQUENCE [LARGE SCALE GENOMIC DNA]</scope>
    <source>
        <strain evidence="2 3">B05.10</strain>
    </source>
</reference>
<reference evidence="2 3" key="2">
    <citation type="journal article" date="2012" name="Eukaryot. Cell">
        <title>Genome update of Botrytis cinerea strains B05.10 and T4.</title>
        <authorList>
            <person name="Staats M."/>
            <person name="van Kan J.A."/>
        </authorList>
    </citation>
    <scope>NUCLEOTIDE SEQUENCE [LARGE SCALE GENOMIC DNA]</scope>
    <source>
        <strain evidence="2 3">B05.10</strain>
    </source>
</reference>
<feature type="chain" id="PRO_5016648775" evidence="1">
    <location>
        <begin position="21"/>
        <end position="184"/>
    </location>
</feature>
<reference evidence="2 3" key="1">
    <citation type="journal article" date="2011" name="PLoS Genet.">
        <title>Genomic analysis of the necrotrophic fungal pathogens Sclerotinia sclerotiorum and Botrytis cinerea.</title>
        <authorList>
            <person name="Amselem J."/>
            <person name="Cuomo C.A."/>
            <person name="van Kan J.A."/>
            <person name="Viaud M."/>
            <person name="Benito E.P."/>
            <person name="Couloux A."/>
            <person name="Coutinho P.M."/>
            <person name="de Vries R.P."/>
            <person name="Dyer P.S."/>
            <person name="Fillinger S."/>
            <person name="Fournier E."/>
            <person name="Gout L."/>
            <person name="Hahn M."/>
            <person name="Kohn L."/>
            <person name="Lapalu N."/>
            <person name="Plummer K.M."/>
            <person name="Pradier J.M."/>
            <person name="Quevillon E."/>
            <person name="Sharon A."/>
            <person name="Simon A."/>
            <person name="ten Have A."/>
            <person name="Tudzynski B."/>
            <person name="Tudzynski P."/>
            <person name="Wincker P."/>
            <person name="Andrew M."/>
            <person name="Anthouard V."/>
            <person name="Beever R.E."/>
            <person name="Beffa R."/>
            <person name="Benoit I."/>
            <person name="Bouzid O."/>
            <person name="Brault B."/>
            <person name="Chen Z."/>
            <person name="Choquer M."/>
            <person name="Collemare J."/>
            <person name="Cotton P."/>
            <person name="Danchin E.G."/>
            <person name="Da Silva C."/>
            <person name="Gautier A."/>
            <person name="Giraud C."/>
            <person name="Giraud T."/>
            <person name="Gonzalez C."/>
            <person name="Grossetete S."/>
            <person name="Guldener U."/>
            <person name="Henrissat B."/>
            <person name="Howlett B.J."/>
            <person name="Kodira C."/>
            <person name="Kretschmer M."/>
            <person name="Lappartient A."/>
            <person name="Leroch M."/>
            <person name="Levis C."/>
            <person name="Mauceli E."/>
            <person name="Neuveglise C."/>
            <person name="Oeser B."/>
            <person name="Pearson M."/>
            <person name="Poulain J."/>
            <person name="Poussereau N."/>
            <person name="Quesneville H."/>
            <person name="Rascle C."/>
            <person name="Schumacher J."/>
            <person name="Segurens B."/>
            <person name="Sexton A."/>
            <person name="Silva E."/>
            <person name="Sirven C."/>
            <person name="Soanes D.M."/>
            <person name="Talbot N.J."/>
            <person name="Templeton M."/>
            <person name="Yandava C."/>
            <person name="Yarden O."/>
            <person name="Zeng Q."/>
            <person name="Rollins J.A."/>
            <person name="Lebrun M.H."/>
            <person name="Dickman M."/>
        </authorList>
    </citation>
    <scope>NUCLEOTIDE SEQUENCE [LARGE SCALE GENOMIC DNA]</scope>
    <source>
        <strain evidence="2 3">B05.10</strain>
    </source>
</reference>
<organism evidence="2 3">
    <name type="scientific">Botryotinia fuckeliana (strain B05.10)</name>
    <name type="common">Noble rot fungus</name>
    <name type="synonym">Botrytis cinerea</name>
    <dbReference type="NCBI Taxonomy" id="332648"/>
    <lineage>
        <taxon>Eukaryota</taxon>
        <taxon>Fungi</taxon>
        <taxon>Dikarya</taxon>
        <taxon>Ascomycota</taxon>
        <taxon>Pezizomycotina</taxon>
        <taxon>Leotiomycetes</taxon>
        <taxon>Helotiales</taxon>
        <taxon>Sclerotiniaceae</taxon>
        <taxon>Botrytis</taxon>
    </lineage>
</organism>
<evidence type="ECO:0000313" key="2">
    <source>
        <dbReference type="EMBL" id="ATZ52183.1"/>
    </source>
</evidence>
<dbReference type="GeneID" id="5430290"/>
<dbReference type="Proteomes" id="UP000001798">
    <property type="component" value="Chromosome 7"/>
</dbReference>
<evidence type="ECO:0000313" key="3">
    <source>
        <dbReference type="Proteomes" id="UP000001798"/>
    </source>
</evidence>
<keyword evidence="1" id="KW-0732">Signal</keyword>
<evidence type="ECO:0000256" key="1">
    <source>
        <dbReference type="SAM" id="SignalP"/>
    </source>
</evidence>
<keyword evidence="3" id="KW-1185">Reference proteome</keyword>
<dbReference type="EMBL" id="CP009811">
    <property type="protein sequence ID" value="ATZ52183.1"/>
    <property type="molecule type" value="Genomic_DNA"/>
</dbReference>
<dbReference type="AlphaFoldDB" id="A0A384JNR8"/>
<dbReference type="KEGG" id="bfu:BCIN_07g06770"/>